<dbReference type="RefSeq" id="WP_012875160.1">
    <property type="nucleotide sequence ID" value="NC_013525.1"/>
</dbReference>
<gene>
    <name evidence="8" type="ordered locus">Tter_1217</name>
</gene>
<feature type="transmembrane region" description="Helical" evidence="6">
    <location>
        <begin position="177"/>
        <end position="197"/>
    </location>
</feature>
<dbReference type="InterPro" id="IPR036259">
    <property type="entry name" value="MFS_trans_sf"/>
</dbReference>
<dbReference type="SUPFAM" id="SSF103473">
    <property type="entry name" value="MFS general substrate transporter"/>
    <property type="match status" value="1"/>
</dbReference>
<dbReference type="Pfam" id="PF11700">
    <property type="entry name" value="ATG22"/>
    <property type="match status" value="1"/>
</dbReference>
<reference evidence="9" key="1">
    <citation type="journal article" date="2010" name="Stand. Genomic Sci.">
        <title>Complete genome sequence of 'Thermobaculum terrenum' type strain (YNP1).</title>
        <authorList>
            <person name="Kiss H."/>
            <person name="Cleland D."/>
            <person name="Lapidus A."/>
            <person name="Lucas S."/>
            <person name="Glavina Del Rio T."/>
            <person name="Nolan M."/>
            <person name="Tice H."/>
            <person name="Han C."/>
            <person name="Goodwin L."/>
            <person name="Pitluck S."/>
            <person name="Liolios K."/>
            <person name="Ivanova N."/>
            <person name="Mavromatis K."/>
            <person name="Ovchinnikova G."/>
            <person name="Pati A."/>
            <person name="Chen A."/>
            <person name="Palaniappan K."/>
            <person name="Land M."/>
            <person name="Hauser L."/>
            <person name="Chang Y."/>
            <person name="Jeffries C."/>
            <person name="Lu M."/>
            <person name="Brettin T."/>
            <person name="Detter J."/>
            <person name="Goker M."/>
            <person name="Tindall B."/>
            <person name="Beck B."/>
            <person name="McDermott T."/>
            <person name="Woyke T."/>
            <person name="Bristow J."/>
            <person name="Eisen J."/>
            <person name="Markowitz V."/>
            <person name="Hugenholtz P."/>
            <person name="Kyrpides N."/>
            <person name="Klenk H."/>
            <person name="Cheng J."/>
        </authorList>
    </citation>
    <scope>NUCLEOTIDE SEQUENCE [LARGE SCALE GENOMIC DNA]</scope>
    <source>
        <strain evidence="9">ATCC BAA-798 / YNP1</strain>
    </source>
</reference>
<organism evidence="8 9">
    <name type="scientific">Thermobaculum terrenum (strain ATCC BAA-798 / CCMEE 7001 / YNP1)</name>
    <dbReference type="NCBI Taxonomy" id="525904"/>
    <lineage>
        <taxon>Bacteria</taxon>
        <taxon>Bacillati</taxon>
        <taxon>Chloroflexota</taxon>
        <taxon>Chloroflexia</taxon>
        <taxon>Candidatus Thermobaculales</taxon>
        <taxon>Candidatus Thermobaculaceae</taxon>
        <taxon>Thermobaculum</taxon>
    </lineage>
</organism>
<comment type="subcellular location">
    <subcellularLocation>
        <location evidence="1">Cell membrane</location>
        <topology evidence="1">Multi-pass membrane protein</topology>
    </subcellularLocation>
</comment>
<keyword evidence="4 6" id="KW-1133">Transmembrane helix</keyword>
<dbReference type="HOGENOM" id="CLU_017518_3_1_0"/>
<accession>D1CBG0</accession>
<feature type="transmembrane region" description="Helical" evidence="6">
    <location>
        <begin position="22"/>
        <end position="42"/>
    </location>
</feature>
<feature type="transmembrane region" description="Helical" evidence="6">
    <location>
        <begin position="84"/>
        <end position="101"/>
    </location>
</feature>
<evidence type="ECO:0000256" key="5">
    <source>
        <dbReference type="ARBA" id="ARBA00023136"/>
    </source>
</evidence>
<feature type="domain" description="Major facilitator superfamily (MFS) profile" evidence="7">
    <location>
        <begin position="233"/>
        <end position="432"/>
    </location>
</feature>
<evidence type="ECO:0000256" key="6">
    <source>
        <dbReference type="SAM" id="Phobius"/>
    </source>
</evidence>
<dbReference type="eggNOG" id="COG2270">
    <property type="taxonomic scope" value="Bacteria"/>
</dbReference>
<sequence length="432" mass="46904">MPTNPVRGIPYSIKSLLSPASWVLYDLANTIFSFAVLSFYFPLWLKAVGGSDQIFTNALAVSYLLVFITAPVLGAISDQAPRRIPFLVITTLICIGLTFFLGSGGLLLSLVLVAIANYFYQVGLIFYDALLADVSTEKNRGLIGGIGVGLGYCGSLVGLLIGSLVLGDSTSTDRYSLVFKGIALSFLLFSLPCFFLVREKERHVFVVSPAAAAAEVLRNLRNTWGIMRRCEGLGRFLLGRVFYTDAANTLILVMAIYMTEEIGLSRTDAEKIAFVSIIAAIFGGIVWGVVVDRVGPKRTLDMVLILWMIVLASGIAVPALHLSSQFFWVIGCLAGIALGGTWSSDRPLMIRLSPRDYLGQLYGLYSMAGRFSAIVGPLLWGLIVDTLGLGRPLAVASLLIMVLISYLILRKVDDGIRAWMGEKYVPVTANMQ</sequence>
<dbReference type="STRING" id="525904.Tter_1217"/>
<feature type="transmembrane region" description="Helical" evidence="6">
    <location>
        <begin position="271"/>
        <end position="290"/>
    </location>
</feature>
<feature type="transmembrane region" description="Helical" evidence="6">
    <location>
        <begin position="237"/>
        <end position="259"/>
    </location>
</feature>
<name>D1CBG0_THET1</name>
<feature type="transmembrane region" description="Helical" evidence="6">
    <location>
        <begin position="302"/>
        <end position="320"/>
    </location>
</feature>
<dbReference type="Proteomes" id="UP000000323">
    <property type="component" value="Chromosome 1"/>
</dbReference>
<proteinExistence type="predicted"/>
<evidence type="ECO:0000259" key="7">
    <source>
        <dbReference type="PROSITE" id="PS50850"/>
    </source>
</evidence>
<feature type="transmembrane region" description="Helical" evidence="6">
    <location>
        <begin position="142"/>
        <end position="165"/>
    </location>
</feature>
<evidence type="ECO:0000256" key="1">
    <source>
        <dbReference type="ARBA" id="ARBA00004651"/>
    </source>
</evidence>
<dbReference type="PANTHER" id="PTHR23519">
    <property type="entry name" value="AUTOPHAGY-RELATED PROTEIN 22"/>
    <property type="match status" value="1"/>
</dbReference>
<dbReference type="InterPro" id="IPR024671">
    <property type="entry name" value="Atg22-like"/>
</dbReference>
<dbReference type="GO" id="GO:0022857">
    <property type="term" value="F:transmembrane transporter activity"/>
    <property type="evidence" value="ECO:0007669"/>
    <property type="project" value="InterPro"/>
</dbReference>
<dbReference type="PROSITE" id="PS50850">
    <property type="entry name" value="MFS"/>
    <property type="match status" value="1"/>
</dbReference>
<evidence type="ECO:0000313" key="8">
    <source>
        <dbReference type="EMBL" id="ACZ42125.1"/>
    </source>
</evidence>
<evidence type="ECO:0000256" key="3">
    <source>
        <dbReference type="ARBA" id="ARBA00022692"/>
    </source>
</evidence>
<keyword evidence="9" id="KW-1185">Reference proteome</keyword>
<evidence type="ECO:0000256" key="4">
    <source>
        <dbReference type="ARBA" id="ARBA00022989"/>
    </source>
</evidence>
<keyword evidence="3 6" id="KW-0812">Transmembrane</keyword>
<dbReference type="GO" id="GO:0005886">
    <property type="term" value="C:plasma membrane"/>
    <property type="evidence" value="ECO:0007669"/>
    <property type="project" value="UniProtKB-SubCell"/>
</dbReference>
<dbReference type="OrthoDB" id="9768783at2"/>
<evidence type="ECO:0000313" key="9">
    <source>
        <dbReference type="Proteomes" id="UP000000323"/>
    </source>
</evidence>
<dbReference type="Gene3D" id="1.20.1250.20">
    <property type="entry name" value="MFS general substrate transporter like domains"/>
    <property type="match status" value="2"/>
</dbReference>
<keyword evidence="2" id="KW-0813">Transport</keyword>
<dbReference type="AlphaFoldDB" id="D1CBG0"/>
<feature type="transmembrane region" description="Helical" evidence="6">
    <location>
        <begin position="107"/>
        <end position="130"/>
    </location>
</feature>
<dbReference type="EMBL" id="CP001825">
    <property type="protein sequence ID" value="ACZ42125.1"/>
    <property type="molecule type" value="Genomic_DNA"/>
</dbReference>
<feature type="transmembrane region" description="Helical" evidence="6">
    <location>
        <begin position="364"/>
        <end position="383"/>
    </location>
</feature>
<protein>
    <submittedName>
        <fullName evidence="8">Major facilitator superfamily MFS_1</fullName>
    </submittedName>
</protein>
<feature type="transmembrane region" description="Helical" evidence="6">
    <location>
        <begin position="389"/>
        <end position="409"/>
    </location>
</feature>
<keyword evidence="5 6" id="KW-0472">Membrane</keyword>
<feature type="transmembrane region" description="Helical" evidence="6">
    <location>
        <begin position="54"/>
        <end position="77"/>
    </location>
</feature>
<dbReference type="KEGG" id="ttr:Tter_1217"/>
<dbReference type="InterPro" id="IPR020846">
    <property type="entry name" value="MFS_dom"/>
</dbReference>
<dbReference type="InterPro" id="IPR050495">
    <property type="entry name" value="ATG22/LtaA_families"/>
</dbReference>
<feature type="transmembrane region" description="Helical" evidence="6">
    <location>
        <begin position="326"/>
        <end position="343"/>
    </location>
</feature>
<evidence type="ECO:0000256" key="2">
    <source>
        <dbReference type="ARBA" id="ARBA00022448"/>
    </source>
</evidence>
<dbReference type="PANTHER" id="PTHR23519:SF1">
    <property type="entry name" value="AUTOPHAGY-RELATED PROTEIN 22"/>
    <property type="match status" value="1"/>
</dbReference>